<name>A0AAX2ENY3_9ENTR</name>
<dbReference type="Proteomes" id="UP000198760">
    <property type="component" value="Unassembled WGS sequence"/>
</dbReference>
<accession>A0AAX2ENY3</accession>
<gene>
    <name evidence="2" type="ORF">SAMN03159428_01187</name>
    <name evidence="1" type="ORF">SAMN03159514_01157</name>
</gene>
<evidence type="ECO:0000313" key="4">
    <source>
        <dbReference type="Proteomes" id="UP000199173"/>
    </source>
</evidence>
<dbReference type="AlphaFoldDB" id="A0AAX2ENY3"/>
<sequence length="1190" mass="127119">MAHFVPCYAGSRLYIAPGGENCFGGFLLSTDVTTLPDSLTVEQALYAYHGWFVQLPATAITDLAAFEQKAQVWFRNSARKDALAAWFTSIAGLTATVLFARKNGTDVTLLRTAEVPFGNFALSLPKDSTIVASAQALTFSRGTLLVTPTGERTPQPFALDHLGLELLNDAAPNNLLSLAFSVTSEAASDVLDIGLRSFSAPAEGGYTQTALYRIFNLQDATSQLTLQGTLDPLAPCDTTRSFLQLSSGALSLPTYYQSAAGAAVAVKPLASAGLVFTERLAAVDASGQPVILRGNQSLYLTPAGEFEFLLSSQGQADATSASLQNALMGGLSSVEYFKYTGNPILAFTPHQDAFARTLQNAAPGRDRVFGTLTGAGKTSWVTLQTAQSSEYFAQPDSSVLHQAPDAAADADFLTYLPVSVGDVEDQQTRLARSDNGDLPPVSFPLAPYRSIKATNISGTDIRNMETQVLSPKRRTVVQTLIQTGESAGRLRASLPSPPFSTTPQGLLLALGEDATGLTWQQLTLGQSSAANTPPHRADRLLLSQVNGELKSALQTNQLFLVITGAGIMSQCASIPYSLTAVRQRQLALQITDPDVNAKLAAMVPTQWPDLASLRADLAARFTPEQLENVFDTVRNALGDFSLFVADWEFDLSPWRWVNYNTLLLFKFCNKKLSQLVDDTEQWADADRFNSSADGTRQRIQAIFAAATERVAAGDGDLSYFVNTVMESESWNGVLALNAQVPLTGLPPQLEGLAAGIDVSRFQAHHIGISVTPIATGQSTWTSHPSSVFGLIDYEDSEHLSGNAPYDFKVLSLKVAIANSGIVSFSSKIELLINQLFEEPATQYSSSSGNNLLLYGVYQKSGNSGSYLFTTADHTTYGITSQILDAVGIRAASFVTASGGKADAENSTTRTTFALNGTIGFLQQPQFDLLSYGAATPNQGNGNVEGLAYSGLTIDMTFDPATPQYRQFTFNAQPLLPDANASQVRAQSLAAHFPMKLTALIQGTGDVTPDKMAYMPVDSPLNGIAMTAPWFGLQYELDLGSAGALAAKIDFTAGLLLAWSPASQTRQSGIYIGLHLPGVKGGERAIPIEGVLKLVFADVTFLVDPPTYILKLGDIALKLLALSFPPNGQIDLLMFGNPDAQTSGALGWYAAWVKNGADGAGGKQVQRLTQLHSESALSQLQQRLLAAQRSQ</sequence>
<dbReference type="EMBL" id="FPAV01000002">
    <property type="protein sequence ID" value="SFT58131.1"/>
    <property type="molecule type" value="Genomic_DNA"/>
</dbReference>
<organism evidence="1 4">
    <name type="scientific">Kosakonia radicincitans</name>
    <dbReference type="NCBI Taxonomy" id="283686"/>
    <lineage>
        <taxon>Bacteria</taxon>
        <taxon>Pseudomonadati</taxon>
        <taxon>Pseudomonadota</taxon>
        <taxon>Gammaproteobacteria</taxon>
        <taxon>Enterobacterales</taxon>
        <taxon>Enterobacteriaceae</taxon>
        <taxon>Kosakonia</taxon>
    </lineage>
</organism>
<evidence type="ECO:0000313" key="2">
    <source>
        <dbReference type="EMBL" id="SFT58131.1"/>
    </source>
</evidence>
<comment type="caution">
    <text evidence="1">The sequence shown here is derived from an EMBL/GenBank/DDBJ whole genome shotgun (WGS) entry which is preliminary data.</text>
</comment>
<dbReference type="Proteomes" id="UP000199173">
    <property type="component" value="Unassembled WGS sequence"/>
</dbReference>
<dbReference type="EMBL" id="FOYJ01000002">
    <property type="protein sequence ID" value="SFR03519.1"/>
    <property type="molecule type" value="Genomic_DNA"/>
</dbReference>
<evidence type="ECO:0000313" key="3">
    <source>
        <dbReference type="Proteomes" id="UP000198760"/>
    </source>
</evidence>
<reference evidence="3 4" key="1">
    <citation type="submission" date="2016-10" db="EMBL/GenBank/DDBJ databases">
        <authorList>
            <person name="Varghese N."/>
            <person name="Submissions S."/>
        </authorList>
    </citation>
    <scope>NUCLEOTIDE SEQUENCE [LARGE SCALE GENOMIC DNA]</scope>
    <source>
        <strain evidence="2 3">NFIX06</strain>
        <strain evidence="1 4">NFIX08</strain>
    </source>
</reference>
<keyword evidence="3" id="KW-1185">Reference proteome</keyword>
<protein>
    <submittedName>
        <fullName evidence="1">Uncharacterized protein</fullName>
    </submittedName>
</protein>
<proteinExistence type="predicted"/>
<evidence type="ECO:0000313" key="1">
    <source>
        <dbReference type="EMBL" id="SFR03519.1"/>
    </source>
</evidence>
<dbReference type="RefSeq" id="WP_072438783.1">
    <property type="nucleotide sequence ID" value="NZ_FONC01000004.1"/>
</dbReference>